<dbReference type="AlphaFoldDB" id="J7SCE1"/>
<evidence type="ECO:0000259" key="3">
    <source>
        <dbReference type="PROSITE" id="PS50076"/>
    </source>
</evidence>
<proteinExistence type="inferred from homology"/>
<dbReference type="Pfam" id="PF07743">
    <property type="entry name" value="HSCB_C"/>
    <property type="match status" value="1"/>
</dbReference>
<dbReference type="Gene3D" id="1.20.1280.20">
    <property type="entry name" value="HscB, C-terminal domain"/>
    <property type="match status" value="1"/>
</dbReference>
<sequence length="170" mass="19371">MTYHEMLGAQYEPNPFVVDTVEIKQRFRDLQSVVHPDRWVGKGSERQDAAATMSARINEALHRLSNPLLRVEYILAHEGHAGEETDKLEDPTLLMEILEMRELVEGAESREVVDEVRSENAVKLEETVQEIEQLVGEKDWAAVKSAAVKLKYLQGIEQAAAAWPHRFNDH</sequence>
<dbReference type="InterPro" id="IPR036386">
    <property type="entry name" value="HscB_C_sf"/>
</dbReference>
<gene>
    <name evidence="4" type="ORF">FIBRA_09423</name>
</gene>
<dbReference type="EMBL" id="HE797646">
    <property type="protein sequence ID" value="CCM07096.1"/>
    <property type="molecule type" value="Genomic_DNA"/>
</dbReference>
<keyword evidence="5" id="KW-1185">Reference proteome</keyword>
<dbReference type="GO" id="GO:0051087">
    <property type="term" value="F:protein-folding chaperone binding"/>
    <property type="evidence" value="ECO:0007669"/>
    <property type="project" value="InterPro"/>
</dbReference>
<organism evidence="4 5">
    <name type="scientific">Fibroporia radiculosa</name>
    <dbReference type="NCBI Taxonomy" id="599839"/>
    <lineage>
        <taxon>Eukaryota</taxon>
        <taxon>Fungi</taxon>
        <taxon>Dikarya</taxon>
        <taxon>Basidiomycota</taxon>
        <taxon>Agaricomycotina</taxon>
        <taxon>Agaricomycetes</taxon>
        <taxon>Polyporales</taxon>
        <taxon>Fibroporiaceae</taxon>
        <taxon>Fibroporia</taxon>
    </lineage>
</organism>
<dbReference type="GO" id="GO:0005739">
    <property type="term" value="C:mitochondrion"/>
    <property type="evidence" value="ECO:0007669"/>
    <property type="project" value="TreeGrafter"/>
</dbReference>
<dbReference type="Gene3D" id="1.10.287.110">
    <property type="entry name" value="DnaJ domain"/>
    <property type="match status" value="1"/>
</dbReference>
<dbReference type="HOGENOM" id="CLU_068529_2_0_1"/>
<keyword evidence="2" id="KW-0143">Chaperone</keyword>
<dbReference type="SUPFAM" id="SSF46565">
    <property type="entry name" value="Chaperone J-domain"/>
    <property type="match status" value="1"/>
</dbReference>
<dbReference type="PANTHER" id="PTHR14021">
    <property type="entry name" value="IRON-SULFUR CLUSTER CO-CHAPERONE PROTEIN HSCB"/>
    <property type="match status" value="1"/>
</dbReference>
<dbReference type="GO" id="GO:0001671">
    <property type="term" value="F:ATPase activator activity"/>
    <property type="evidence" value="ECO:0007669"/>
    <property type="project" value="InterPro"/>
</dbReference>
<protein>
    <recommendedName>
        <fullName evidence="3">J domain-containing protein</fullName>
    </recommendedName>
</protein>
<dbReference type="NCBIfam" id="TIGR00714">
    <property type="entry name" value="hscB"/>
    <property type="match status" value="1"/>
</dbReference>
<dbReference type="InterPro" id="IPR009073">
    <property type="entry name" value="HscB_oligo_C"/>
</dbReference>
<dbReference type="InParanoid" id="J7SCE1"/>
<dbReference type="GO" id="GO:0051259">
    <property type="term" value="P:protein complex oligomerization"/>
    <property type="evidence" value="ECO:0007669"/>
    <property type="project" value="InterPro"/>
</dbReference>
<dbReference type="GeneID" id="24101996"/>
<dbReference type="SMART" id="SM00271">
    <property type="entry name" value="DnaJ"/>
    <property type="match status" value="1"/>
</dbReference>
<name>J7SCE1_9APHY</name>
<dbReference type="STRING" id="599839.J7SCE1"/>
<dbReference type="InterPro" id="IPR036869">
    <property type="entry name" value="J_dom_sf"/>
</dbReference>
<reference evidence="4 5" key="1">
    <citation type="journal article" date="2012" name="Appl. Environ. Microbiol.">
        <title>Short-read sequencing for genomic analysis of the brown rot fungus Fibroporia radiculosa.</title>
        <authorList>
            <person name="Tang J.D."/>
            <person name="Perkins A.D."/>
            <person name="Sonstegard T.S."/>
            <person name="Schroeder S.G."/>
            <person name="Burgess S.C."/>
            <person name="Diehl S.V."/>
        </authorList>
    </citation>
    <scope>NUCLEOTIDE SEQUENCE [LARGE SCALE GENOMIC DNA]</scope>
    <source>
        <strain evidence="4 5">TFFH 294</strain>
    </source>
</reference>
<evidence type="ECO:0000256" key="2">
    <source>
        <dbReference type="ARBA" id="ARBA00023186"/>
    </source>
</evidence>
<evidence type="ECO:0000313" key="4">
    <source>
        <dbReference type="EMBL" id="CCM07096.1"/>
    </source>
</evidence>
<dbReference type="CDD" id="cd06257">
    <property type="entry name" value="DnaJ"/>
    <property type="match status" value="1"/>
</dbReference>
<dbReference type="PANTHER" id="PTHR14021:SF15">
    <property type="entry name" value="IRON-SULFUR CLUSTER CO-CHAPERONE PROTEIN HSCB"/>
    <property type="match status" value="1"/>
</dbReference>
<dbReference type="InterPro" id="IPR001623">
    <property type="entry name" value="DnaJ_domain"/>
</dbReference>
<dbReference type="Proteomes" id="UP000006352">
    <property type="component" value="Unassembled WGS sequence"/>
</dbReference>
<evidence type="ECO:0000313" key="5">
    <source>
        <dbReference type="Proteomes" id="UP000006352"/>
    </source>
</evidence>
<dbReference type="InterPro" id="IPR004640">
    <property type="entry name" value="HscB"/>
</dbReference>
<evidence type="ECO:0000256" key="1">
    <source>
        <dbReference type="ARBA" id="ARBA00010476"/>
    </source>
</evidence>
<dbReference type="PROSITE" id="PS50076">
    <property type="entry name" value="DNAJ_2"/>
    <property type="match status" value="1"/>
</dbReference>
<feature type="domain" description="J" evidence="3">
    <location>
        <begin position="2"/>
        <end position="77"/>
    </location>
</feature>
<dbReference type="RefSeq" id="XP_012177117.1">
    <property type="nucleotide sequence ID" value="XM_012321727.1"/>
</dbReference>
<accession>J7SCE1</accession>
<comment type="similarity">
    <text evidence="1">Belongs to the HscB family.</text>
</comment>
<dbReference type="SUPFAM" id="SSF47144">
    <property type="entry name" value="HSC20 (HSCB), C-terminal oligomerisation domain"/>
    <property type="match status" value="1"/>
</dbReference>
<dbReference type="GO" id="GO:0044571">
    <property type="term" value="P:[2Fe-2S] cluster assembly"/>
    <property type="evidence" value="ECO:0007669"/>
    <property type="project" value="InterPro"/>
</dbReference>
<dbReference type="OrthoDB" id="448954at2759"/>